<dbReference type="OrthoDB" id="5914859at2759"/>
<evidence type="ECO:0000313" key="8">
    <source>
        <dbReference type="Proteomes" id="UP000271098"/>
    </source>
</evidence>
<name>A0A183DS30_9BILA</name>
<sequence>TKILKIFWPEKFHQFFTCSEPFDCSKKKDGVYGSGKCSTTYYHCSRGHSSEMLCPAGLYYNDKLKGCDDVDSVDECDVLTALRGFDERRESHLGEEGKYIERNLRYGGGGGGMLGGSGVFGGGTRIMSLNRAKGKGHRGGKNRRTRHAL</sequence>
<dbReference type="PROSITE" id="PS50940">
    <property type="entry name" value="CHIT_BIND_II"/>
    <property type="match status" value="1"/>
</dbReference>
<dbReference type="InterPro" id="IPR002557">
    <property type="entry name" value="Chitin-bd_dom"/>
</dbReference>
<keyword evidence="1" id="KW-0147">Chitin-binding</keyword>
<keyword evidence="8" id="KW-1185">Reference proteome</keyword>
<dbReference type="GO" id="GO:0008061">
    <property type="term" value="F:chitin binding"/>
    <property type="evidence" value="ECO:0007669"/>
    <property type="project" value="UniProtKB-KW"/>
</dbReference>
<dbReference type="PANTHER" id="PTHR23301:SF0">
    <property type="entry name" value="CHITIN-BINDING TYPE-2 DOMAIN-CONTAINING PROTEIN-RELATED"/>
    <property type="match status" value="1"/>
</dbReference>
<dbReference type="InterPro" id="IPR036508">
    <property type="entry name" value="Chitin-bd_dom_sf"/>
</dbReference>
<keyword evidence="3" id="KW-0677">Repeat</keyword>
<evidence type="ECO:0000256" key="2">
    <source>
        <dbReference type="ARBA" id="ARBA00022729"/>
    </source>
</evidence>
<dbReference type="Gene3D" id="2.170.140.10">
    <property type="entry name" value="Chitin binding domain"/>
    <property type="match status" value="1"/>
</dbReference>
<dbReference type="Proteomes" id="UP000271098">
    <property type="component" value="Unassembled WGS sequence"/>
</dbReference>
<dbReference type="Pfam" id="PF01607">
    <property type="entry name" value="CBM_14"/>
    <property type="match status" value="1"/>
</dbReference>
<evidence type="ECO:0000256" key="1">
    <source>
        <dbReference type="ARBA" id="ARBA00022669"/>
    </source>
</evidence>
<evidence type="ECO:0000256" key="4">
    <source>
        <dbReference type="ARBA" id="ARBA00023157"/>
    </source>
</evidence>
<evidence type="ECO:0000256" key="3">
    <source>
        <dbReference type="ARBA" id="ARBA00022737"/>
    </source>
</evidence>
<keyword evidence="4" id="KW-1015">Disulfide bond</keyword>
<dbReference type="EMBL" id="UYRT01078611">
    <property type="protein sequence ID" value="VDN18883.1"/>
    <property type="molecule type" value="Genomic_DNA"/>
</dbReference>
<organism evidence="9">
    <name type="scientific">Gongylonema pulchrum</name>
    <dbReference type="NCBI Taxonomy" id="637853"/>
    <lineage>
        <taxon>Eukaryota</taxon>
        <taxon>Metazoa</taxon>
        <taxon>Ecdysozoa</taxon>
        <taxon>Nematoda</taxon>
        <taxon>Chromadorea</taxon>
        <taxon>Rhabditida</taxon>
        <taxon>Spirurina</taxon>
        <taxon>Spiruromorpha</taxon>
        <taxon>Spiruroidea</taxon>
        <taxon>Gongylonematidae</taxon>
        <taxon>Gongylonema</taxon>
    </lineage>
</organism>
<protein>
    <submittedName>
        <fullName evidence="9">Chitin-binding type-2 domain-containing protein</fullName>
    </submittedName>
</protein>
<keyword evidence="2" id="KW-0732">Signal</keyword>
<dbReference type="SUPFAM" id="SSF57625">
    <property type="entry name" value="Invertebrate chitin-binding proteins"/>
    <property type="match status" value="1"/>
</dbReference>
<gene>
    <name evidence="7" type="ORF">GPUH_LOCUS11521</name>
</gene>
<evidence type="ECO:0000313" key="9">
    <source>
        <dbReference type="WBParaSite" id="GPUH_0001153501-mRNA-1"/>
    </source>
</evidence>
<dbReference type="InterPro" id="IPR051940">
    <property type="entry name" value="Chitin_bind-dev_reg"/>
</dbReference>
<reference evidence="9" key="1">
    <citation type="submission" date="2016-06" db="UniProtKB">
        <authorList>
            <consortium name="WormBaseParasite"/>
        </authorList>
    </citation>
    <scope>IDENTIFICATION</scope>
</reference>
<proteinExistence type="predicted"/>
<dbReference type="SMART" id="SM00494">
    <property type="entry name" value="ChtBD2"/>
    <property type="match status" value="1"/>
</dbReference>
<feature type="domain" description="Chitin-binding type-2" evidence="6">
    <location>
        <begin position="21"/>
        <end position="78"/>
    </location>
</feature>
<dbReference type="AlphaFoldDB" id="A0A183DS30"/>
<evidence type="ECO:0000313" key="7">
    <source>
        <dbReference type="EMBL" id="VDN18883.1"/>
    </source>
</evidence>
<accession>A0A183DS30</accession>
<dbReference type="GO" id="GO:0005576">
    <property type="term" value="C:extracellular region"/>
    <property type="evidence" value="ECO:0007669"/>
    <property type="project" value="InterPro"/>
</dbReference>
<dbReference type="PANTHER" id="PTHR23301">
    <property type="entry name" value="CHITIN BINDING PERITROPHIN-A"/>
    <property type="match status" value="1"/>
</dbReference>
<keyword evidence="5" id="KW-0325">Glycoprotein</keyword>
<reference evidence="7 8" key="2">
    <citation type="submission" date="2018-11" db="EMBL/GenBank/DDBJ databases">
        <authorList>
            <consortium name="Pathogen Informatics"/>
        </authorList>
    </citation>
    <scope>NUCLEOTIDE SEQUENCE [LARGE SCALE GENOMIC DNA]</scope>
</reference>
<dbReference type="WBParaSite" id="GPUH_0001153501-mRNA-1">
    <property type="protein sequence ID" value="GPUH_0001153501-mRNA-1"/>
    <property type="gene ID" value="GPUH_0001153501"/>
</dbReference>
<evidence type="ECO:0000259" key="6">
    <source>
        <dbReference type="PROSITE" id="PS50940"/>
    </source>
</evidence>
<evidence type="ECO:0000256" key="5">
    <source>
        <dbReference type="ARBA" id="ARBA00023180"/>
    </source>
</evidence>